<accession>A0ABV2HMS6</accession>
<gene>
    <name evidence="3" type="ORF">ABID26_001244</name>
</gene>
<name>A0ABV2HMS6_9HYPH</name>
<evidence type="ECO:0000256" key="2">
    <source>
        <dbReference type="SAM" id="Phobius"/>
    </source>
</evidence>
<feature type="transmembrane region" description="Helical" evidence="2">
    <location>
        <begin position="7"/>
        <end position="26"/>
    </location>
</feature>
<evidence type="ECO:0000256" key="1">
    <source>
        <dbReference type="SAM" id="MobiDB-lite"/>
    </source>
</evidence>
<reference evidence="3 4" key="1">
    <citation type="submission" date="2024-06" db="EMBL/GenBank/DDBJ databases">
        <title>Genomic Encyclopedia of Type Strains, Phase IV (KMG-IV): sequencing the most valuable type-strain genomes for metagenomic binning, comparative biology and taxonomic classification.</title>
        <authorList>
            <person name="Goeker M."/>
        </authorList>
    </citation>
    <scope>NUCLEOTIDE SEQUENCE [LARGE SCALE GENOMIC DNA]</scope>
    <source>
        <strain evidence="3 4">DSM 29846</strain>
    </source>
</reference>
<sequence>MTRKTHTMLFGLGLLGVTMLFTLLVVREILVRMVGYEANGVDPVMLAMFAIVGVPTAFCVWAFAIPKMLERTFSGPRTQADVDRAKAILRPIGLLVEDRPSEGNVVTNRGRHDGSARGGSTESKKVD</sequence>
<keyword evidence="2" id="KW-0472">Membrane</keyword>
<keyword evidence="2" id="KW-0812">Transmembrane</keyword>
<protein>
    <submittedName>
        <fullName evidence="3">Uncharacterized protein</fullName>
    </submittedName>
</protein>
<comment type="caution">
    <text evidence="3">The sequence shown here is derived from an EMBL/GenBank/DDBJ whole genome shotgun (WGS) entry which is preliminary data.</text>
</comment>
<dbReference type="EMBL" id="JBEPLM010000002">
    <property type="protein sequence ID" value="MET3591860.1"/>
    <property type="molecule type" value="Genomic_DNA"/>
</dbReference>
<organism evidence="3 4">
    <name type="scientific">Mesorhizobium shonense</name>
    <dbReference type="NCBI Taxonomy" id="1209948"/>
    <lineage>
        <taxon>Bacteria</taxon>
        <taxon>Pseudomonadati</taxon>
        <taxon>Pseudomonadota</taxon>
        <taxon>Alphaproteobacteria</taxon>
        <taxon>Hyphomicrobiales</taxon>
        <taxon>Phyllobacteriaceae</taxon>
        <taxon>Mesorhizobium</taxon>
    </lineage>
</organism>
<evidence type="ECO:0000313" key="4">
    <source>
        <dbReference type="Proteomes" id="UP001549036"/>
    </source>
</evidence>
<feature type="region of interest" description="Disordered" evidence="1">
    <location>
        <begin position="100"/>
        <end position="127"/>
    </location>
</feature>
<keyword evidence="2" id="KW-1133">Transmembrane helix</keyword>
<dbReference type="Proteomes" id="UP001549036">
    <property type="component" value="Unassembled WGS sequence"/>
</dbReference>
<feature type="transmembrane region" description="Helical" evidence="2">
    <location>
        <begin position="46"/>
        <end position="65"/>
    </location>
</feature>
<dbReference type="RefSeq" id="WP_354414492.1">
    <property type="nucleotide sequence ID" value="NZ_JBEPLM010000002.1"/>
</dbReference>
<proteinExistence type="predicted"/>
<evidence type="ECO:0000313" key="3">
    <source>
        <dbReference type="EMBL" id="MET3591860.1"/>
    </source>
</evidence>
<keyword evidence="4" id="KW-1185">Reference proteome</keyword>